<sequence>MLYKDSNIINNSSLACFLLVYFVEQYESCSVNDDHPDLMKLLLVLPIVWHKVSRESIKKKKKTTPLIAVLQESPLIKSNLAQRVSEYAGASIQGLNLAVSSGLLMRLIEHGETRFETNFSKWPGRINKLLPKEMVQTITRLANWFSCVDTPSIYRLLLGN</sequence>
<evidence type="ECO:0000313" key="2">
    <source>
        <dbReference type="Proteomes" id="UP000250870"/>
    </source>
</evidence>
<name>A0A329VEE9_9GAMM</name>
<accession>A0A329VEE9</accession>
<gene>
    <name evidence="1" type="ORF">CKY01_15145</name>
</gene>
<evidence type="ECO:0000313" key="1">
    <source>
        <dbReference type="EMBL" id="RAW89047.1"/>
    </source>
</evidence>
<dbReference type="RefSeq" id="WP_113026290.1">
    <property type="nucleotide sequence ID" value="NZ_CAWNWQ010000021.1"/>
</dbReference>
<dbReference type="Pfam" id="PF20131">
    <property type="entry name" value="MC3"/>
    <property type="match status" value="1"/>
</dbReference>
<protein>
    <submittedName>
        <fullName evidence="1">Uncharacterized protein</fullName>
    </submittedName>
</protein>
<dbReference type="EMBL" id="NSCI01000021">
    <property type="protein sequence ID" value="RAW89047.1"/>
    <property type="molecule type" value="Genomic_DNA"/>
</dbReference>
<organism evidence="1 2">
    <name type="scientific">Photorhabdus laumondii subsp. clarkei</name>
    <dbReference type="NCBI Taxonomy" id="2029685"/>
    <lineage>
        <taxon>Bacteria</taxon>
        <taxon>Pseudomonadati</taxon>
        <taxon>Pseudomonadota</taxon>
        <taxon>Gammaproteobacteria</taxon>
        <taxon>Enterobacterales</taxon>
        <taxon>Morganellaceae</taxon>
        <taxon>Photorhabdus</taxon>
    </lineage>
</organism>
<reference evidence="1 2" key="1">
    <citation type="journal article" date="2018" name="Int. J. Syst. Evol. Microbiol.">
        <title>Whole-genome-based revisit of Photorhabdus phylogeny: proposal for the elevation of most Photorhabdus subspecies to the species level and description of one novel species Photorhabdus bodei sp. nov., and one novel subspecies Photorhabdus laumondii subsp. clarkei subsp. nov.</title>
        <authorList>
            <person name="Machado R.A.R."/>
            <person name="Wuthrich D."/>
            <person name="Kuhnert P."/>
            <person name="Arce C.C.M."/>
            <person name="Thonen L."/>
            <person name="Ruiz C."/>
            <person name="Zhang X."/>
            <person name="Robert C.A.M."/>
            <person name="Karimi J."/>
            <person name="Kamali S."/>
            <person name="Ma J."/>
            <person name="Bruggmann R."/>
            <person name="Erb M."/>
        </authorList>
    </citation>
    <scope>NUCLEOTIDE SEQUENCE [LARGE SCALE GENOMIC DNA]</scope>
    <source>
        <strain evidence="1 2">BOJ-47</strain>
    </source>
</reference>
<dbReference type="InterPro" id="IPR045390">
    <property type="entry name" value="ABC-3C_MC3"/>
</dbReference>
<proteinExistence type="predicted"/>
<dbReference type="Proteomes" id="UP000250870">
    <property type="component" value="Unassembled WGS sequence"/>
</dbReference>
<comment type="caution">
    <text evidence="1">The sequence shown here is derived from an EMBL/GenBank/DDBJ whole genome shotgun (WGS) entry which is preliminary data.</text>
</comment>
<dbReference type="AlphaFoldDB" id="A0A329VEE9"/>
<dbReference type="PROSITE" id="PS51257">
    <property type="entry name" value="PROKAR_LIPOPROTEIN"/>
    <property type="match status" value="1"/>
</dbReference>